<feature type="transmembrane region" description="Helical" evidence="1">
    <location>
        <begin position="20"/>
        <end position="40"/>
    </location>
</feature>
<dbReference type="AlphaFoldDB" id="A0A423VPV1"/>
<keyword evidence="1" id="KW-0472">Membrane</keyword>
<keyword evidence="1" id="KW-1133">Transmembrane helix</keyword>
<dbReference type="InterPro" id="IPR036259">
    <property type="entry name" value="MFS_trans_sf"/>
</dbReference>
<evidence type="ECO:0000313" key="4">
    <source>
        <dbReference type="Proteomes" id="UP000284375"/>
    </source>
</evidence>
<evidence type="ECO:0000259" key="2">
    <source>
        <dbReference type="Pfam" id="PF06985"/>
    </source>
</evidence>
<dbReference type="PANTHER" id="PTHR33112:SF1">
    <property type="entry name" value="HETEROKARYON INCOMPATIBILITY DOMAIN-CONTAINING PROTEIN"/>
    <property type="match status" value="1"/>
</dbReference>
<dbReference type="Proteomes" id="UP000284375">
    <property type="component" value="Unassembled WGS sequence"/>
</dbReference>
<keyword evidence="4" id="KW-1185">Reference proteome</keyword>
<organism evidence="3 4">
    <name type="scientific">Cytospora chrysosperma</name>
    <name type="common">Cytospora canker fungus</name>
    <name type="synonym">Sphaeria chrysosperma</name>
    <dbReference type="NCBI Taxonomy" id="252740"/>
    <lineage>
        <taxon>Eukaryota</taxon>
        <taxon>Fungi</taxon>
        <taxon>Dikarya</taxon>
        <taxon>Ascomycota</taxon>
        <taxon>Pezizomycotina</taxon>
        <taxon>Sordariomycetes</taxon>
        <taxon>Sordariomycetidae</taxon>
        <taxon>Diaporthales</taxon>
        <taxon>Cytosporaceae</taxon>
        <taxon>Cytospora</taxon>
    </lineage>
</organism>
<evidence type="ECO:0000313" key="3">
    <source>
        <dbReference type="EMBL" id="ROV93056.1"/>
    </source>
</evidence>
<sequence>MTRKSSLVMLDAFRKPAYSLQVVGLLMVVLGFWTPYFYLAEYGQAHGIPATLASYLFAIINAGSFVGRMLGGTFAQYAGQFNVVTFACYISGKLLFCWLAINSSAGLIIFSVIFGGTSGIIIAMMMSTVAHCALHPSQIGAHVGQSTFVVGYAGLAGTPITGALIAKYHGYTRGTAFSGAAMVAGAVIFTLARYAYASAMSDDHDFHIQPMAVLSQPEWPGECESCRQIWQLFAGSEPVDKIQLGSFDEALSTQCHRHRPLVQALIENVRENSSTPFTSERSEVYLEHGFEGDVEISALVSGVGRYWRLLVVKEDAVPHHPGTGRILNPDWVDVDMLKKWKQQCLSTHGAKCDNPMKIWPIRPTYLIDVEDKCLVPGKEGLVSDAFVALSYRYGRSSGIAIDAATLKRLHKPGALDTPDLKDCLSPIIQHAMHLTSAISERYLWADAICIPQDNEEVRKNELKMMGAIYANAVVTIIATDGDSQDGLPGLEGASEPRQMKQCIIPFGSEEIILANHDSFDTSGRGNDYSNRAWTFQEYLMSKRRIIFKNNELHWHS</sequence>
<gene>
    <name evidence="3" type="ORF">VSDG_07332</name>
</gene>
<accession>A0A423VPV1</accession>
<protein>
    <recommendedName>
        <fullName evidence="2">Heterokaryon incompatibility domain-containing protein</fullName>
    </recommendedName>
</protein>
<keyword evidence="1" id="KW-0812">Transmembrane</keyword>
<proteinExistence type="predicted"/>
<dbReference type="OrthoDB" id="5135333at2759"/>
<feature type="transmembrane region" description="Helical" evidence="1">
    <location>
        <begin position="83"/>
        <end position="101"/>
    </location>
</feature>
<feature type="transmembrane region" description="Helical" evidence="1">
    <location>
        <begin position="52"/>
        <end position="71"/>
    </location>
</feature>
<dbReference type="PANTHER" id="PTHR33112">
    <property type="entry name" value="DOMAIN PROTEIN, PUTATIVE-RELATED"/>
    <property type="match status" value="1"/>
</dbReference>
<dbReference type="Gene3D" id="1.20.1250.20">
    <property type="entry name" value="MFS general substrate transporter like domains"/>
    <property type="match status" value="1"/>
</dbReference>
<dbReference type="SUPFAM" id="SSF103473">
    <property type="entry name" value="MFS general substrate transporter"/>
    <property type="match status" value="1"/>
</dbReference>
<feature type="transmembrane region" description="Helical" evidence="1">
    <location>
        <begin position="177"/>
        <end position="196"/>
    </location>
</feature>
<evidence type="ECO:0000256" key="1">
    <source>
        <dbReference type="SAM" id="Phobius"/>
    </source>
</evidence>
<feature type="transmembrane region" description="Helical" evidence="1">
    <location>
        <begin position="107"/>
        <end position="134"/>
    </location>
</feature>
<feature type="domain" description="Heterokaryon incompatibility" evidence="2">
    <location>
        <begin position="386"/>
        <end position="537"/>
    </location>
</feature>
<name>A0A423VPV1_CYTCH</name>
<reference evidence="3 4" key="1">
    <citation type="submission" date="2015-09" db="EMBL/GenBank/DDBJ databases">
        <title>Host preference determinants of Valsa canker pathogens revealed by comparative genomics.</title>
        <authorList>
            <person name="Yin Z."/>
            <person name="Huang L."/>
        </authorList>
    </citation>
    <scope>NUCLEOTIDE SEQUENCE [LARGE SCALE GENOMIC DNA]</scope>
    <source>
        <strain evidence="3 4">YSFL</strain>
    </source>
</reference>
<dbReference type="EMBL" id="LJZO01000034">
    <property type="protein sequence ID" value="ROV93056.1"/>
    <property type="molecule type" value="Genomic_DNA"/>
</dbReference>
<dbReference type="InterPro" id="IPR010730">
    <property type="entry name" value="HET"/>
</dbReference>
<dbReference type="Pfam" id="PF06985">
    <property type="entry name" value="HET"/>
    <property type="match status" value="1"/>
</dbReference>
<feature type="transmembrane region" description="Helical" evidence="1">
    <location>
        <begin position="146"/>
        <end position="165"/>
    </location>
</feature>
<comment type="caution">
    <text evidence="3">The sequence shown here is derived from an EMBL/GenBank/DDBJ whole genome shotgun (WGS) entry which is preliminary data.</text>
</comment>